<evidence type="ECO:0000313" key="4">
    <source>
        <dbReference type="Proteomes" id="UP000266861"/>
    </source>
</evidence>
<dbReference type="EMBL" id="PQFF01000043">
    <property type="protein sequence ID" value="RHZ86800.1"/>
    <property type="molecule type" value="Genomic_DNA"/>
</dbReference>
<name>A0A397JGM2_9GLOM</name>
<keyword evidence="4" id="KW-1185">Reference proteome</keyword>
<feature type="domain" description="F-box" evidence="1">
    <location>
        <begin position="8"/>
        <end position="48"/>
    </location>
</feature>
<reference evidence="2 4" key="1">
    <citation type="submission" date="2018-08" db="EMBL/GenBank/DDBJ databases">
        <title>Genome and evolution of the arbuscular mycorrhizal fungus Diversispora epigaea (formerly Glomus versiforme) and its bacterial endosymbionts.</title>
        <authorList>
            <person name="Sun X."/>
            <person name="Fei Z."/>
            <person name="Harrison M."/>
        </authorList>
    </citation>
    <scope>NUCLEOTIDE SEQUENCE [LARGE SCALE GENOMIC DNA]</scope>
    <source>
        <strain evidence="2 4">IT104</strain>
    </source>
</reference>
<protein>
    <recommendedName>
        <fullName evidence="1">F-box domain-containing protein</fullName>
    </recommendedName>
</protein>
<organism evidence="2 4">
    <name type="scientific">Diversispora epigaea</name>
    <dbReference type="NCBI Taxonomy" id="1348612"/>
    <lineage>
        <taxon>Eukaryota</taxon>
        <taxon>Fungi</taxon>
        <taxon>Fungi incertae sedis</taxon>
        <taxon>Mucoromycota</taxon>
        <taxon>Glomeromycotina</taxon>
        <taxon>Glomeromycetes</taxon>
        <taxon>Diversisporales</taxon>
        <taxon>Diversisporaceae</taxon>
        <taxon>Diversispora</taxon>
    </lineage>
</organism>
<dbReference type="SUPFAM" id="SSF81383">
    <property type="entry name" value="F-box domain"/>
    <property type="match status" value="1"/>
</dbReference>
<dbReference type="EMBL" id="PQFF01000043">
    <property type="protein sequence ID" value="RHZ86737.1"/>
    <property type="molecule type" value="Genomic_DNA"/>
</dbReference>
<dbReference type="Proteomes" id="UP000266861">
    <property type="component" value="Unassembled WGS sequence"/>
</dbReference>
<sequence>MGMALYLPEILTEIFSYLVTYKTLYPTLFVNRLWYFCSAPILWKRVEFSGGLKNRCLSVIEMKVEKLEPIEAFELNIDEYKSPEKYNSKNSCPQWPFTILFAGRTNTGKSTEVVHLLVGNKLYRMFNGKKGGTRYIKCDDVVLIGHYLKEPKYMFLKSTFQIIANSPEPYREDITFRAIKPDKIPNPDSFSPERGTVAIFEDVCTEPKKIQEKIIPYFARGRHSNVSSIYVSQSYFDCPRLIRKNLKYVVLFNGSCSSEELSRILRLYVNDWRSIYKIVNKHLCEQKFIVFDLSVAPEHPHRIRLGWDQILTLDE</sequence>
<proteinExistence type="predicted"/>
<dbReference type="InterPro" id="IPR001810">
    <property type="entry name" value="F-box_dom"/>
</dbReference>
<accession>A0A397JGM2</accession>
<comment type="caution">
    <text evidence="2">The sequence shown here is derived from an EMBL/GenBank/DDBJ whole genome shotgun (WGS) entry which is preliminary data.</text>
</comment>
<gene>
    <name evidence="3" type="ORF">Glove_46g37</name>
    <name evidence="2" type="ORF">Glove_46g41</name>
</gene>
<evidence type="ECO:0000259" key="1">
    <source>
        <dbReference type="Pfam" id="PF12937"/>
    </source>
</evidence>
<dbReference type="OrthoDB" id="2304641at2759"/>
<evidence type="ECO:0000313" key="3">
    <source>
        <dbReference type="EMBL" id="RHZ86800.1"/>
    </source>
</evidence>
<dbReference type="AlphaFoldDB" id="A0A397JGM2"/>
<dbReference type="InterPro" id="IPR036047">
    <property type="entry name" value="F-box-like_dom_sf"/>
</dbReference>
<evidence type="ECO:0000313" key="2">
    <source>
        <dbReference type="EMBL" id="RHZ86737.1"/>
    </source>
</evidence>
<dbReference type="Pfam" id="PF12937">
    <property type="entry name" value="F-box-like"/>
    <property type="match status" value="1"/>
</dbReference>